<accession>R4SZM5</accession>
<dbReference type="HOGENOM" id="CLU_2366699_0_0_11"/>
<organism evidence="2 3">
    <name type="scientific">Amycolatopsis keratiniphila</name>
    <dbReference type="NCBI Taxonomy" id="129921"/>
    <lineage>
        <taxon>Bacteria</taxon>
        <taxon>Bacillati</taxon>
        <taxon>Actinomycetota</taxon>
        <taxon>Actinomycetes</taxon>
        <taxon>Pseudonocardiales</taxon>
        <taxon>Pseudonocardiaceae</taxon>
        <taxon>Amycolatopsis</taxon>
        <taxon>Amycolatopsis japonica group</taxon>
    </lineage>
</organism>
<reference evidence="2 3" key="1">
    <citation type="journal article" date="2013" name="BMC Genomics">
        <title>ContigScape: a Cytoscape plugin facilitating microbial genome gap closing.</title>
        <authorList>
            <person name="Tang B."/>
            <person name="Wang Q."/>
            <person name="Yang M."/>
            <person name="Xie F."/>
            <person name="Zhu Y."/>
            <person name="Zhuo Y."/>
            <person name="Wang S."/>
            <person name="Gao H."/>
            <person name="Ding X."/>
            <person name="Zhang L."/>
            <person name="Zhao G."/>
            <person name="Zheng H."/>
        </authorList>
    </citation>
    <scope>NUCLEOTIDE SEQUENCE [LARGE SCALE GENOMIC DNA]</scope>
    <source>
        <strain evidence="2 3">HCCB10007</strain>
    </source>
</reference>
<dbReference type="EMBL" id="CP003410">
    <property type="protein sequence ID" value="AGM08804.1"/>
    <property type="molecule type" value="Genomic_DNA"/>
</dbReference>
<name>R4SZM5_9PSEU</name>
<evidence type="ECO:0000313" key="3">
    <source>
        <dbReference type="Proteomes" id="UP000013968"/>
    </source>
</evidence>
<proteinExistence type="predicted"/>
<sequence length="95" mass="10529">MHLSDERVKRHPGGYAVRAMAQVSPDRVSRRSIEVSVQKGLQGSTTVPEGRRSRKCPCGRFRDSKPGKDFVVITGCARRESDGVPRIDISPGRPR</sequence>
<dbReference type="AlphaFoldDB" id="R4SZM5"/>
<evidence type="ECO:0000313" key="2">
    <source>
        <dbReference type="EMBL" id="AGM08804.1"/>
    </source>
</evidence>
<protein>
    <submittedName>
        <fullName evidence="2">Uncharacterized protein</fullName>
    </submittedName>
</protein>
<dbReference type="PATRIC" id="fig|1156913.3.peg.6343"/>
<gene>
    <name evidence="2" type="ORF">AORI_6221</name>
</gene>
<dbReference type="KEGG" id="aoi:AORI_6221"/>
<evidence type="ECO:0000256" key="1">
    <source>
        <dbReference type="SAM" id="MobiDB-lite"/>
    </source>
</evidence>
<feature type="region of interest" description="Disordered" evidence="1">
    <location>
        <begin position="35"/>
        <end position="60"/>
    </location>
</feature>
<dbReference type="Proteomes" id="UP000013968">
    <property type="component" value="Chromosome"/>
</dbReference>
<keyword evidence="3" id="KW-1185">Reference proteome</keyword>